<gene>
    <name evidence="1" type="ORF">GOP47_0006481</name>
</gene>
<proteinExistence type="predicted"/>
<organism evidence="1 2">
    <name type="scientific">Adiantum capillus-veneris</name>
    <name type="common">Maidenhair fern</name>
    <dbReference type="NCBI Taxonomy" id="13818"/>
    <lineage>
        <taxon>Eukaryota</taxon>
        <taxon>Viridiplantae</taxon>
        <taxon>Streptophyta</taxon>
        <taxon>Embryophyta</taxon>
        <taxon>Tracheophyta</taxon>
        <taxon>Polypodiopsida</taxon>
        <taxon>Polypodiidae</taxon>
        <taxon>Polypodiales</taxon>
        <taxon>Pteridineae</taxon>
        <taxon>Pteridaceae</taxon>
        <taxon>Vittarioideae</taxon>
        <taxon>Adiantum</taxon>
    </lineage>
</organism>
<dbReference type="Proteomes" id="UP000886520">
    <property type="component" value="Chromosome 6"/>
</dbReference>
<dbReference type="EMBL" id="JABFUD020000006">
    <property type="protein sequence ID" value="KAI5078810.1"/>
    <property type="molecule type" value="Genomic_DNA"/>
</dbReference>
<evidence type="ECO:0000313" key="2">
    <source>
        <dbReference type="Proteomes" id="UP000886520"/>
    </source>
</evidence>
<name>A0A9D4V2Y4_ADICA</name>
<reference evidence="1" key="1">
    <citation type="submission" date="2021-01" db="EMBL/GenBank/DDBJ databases">
        <title>Adiantum capillus-veneris genome.</title>
        <authorList>
            <person name="Fang Y."/>
            <person name="Liao Q."/>
        </authorList>
    </citation>
    <scope>NUCLEOTIDE SEQUENCE</scope>
    <source>
        <strain evidence="1">H3</strain>
        <tissue evidence="1">Leaf</tissue>
    </source>
</reference>
<keyword evidence="2" id="KW-1185">Reference proteome</keyword>
<evidence type="ECO:0000313" key="1">
    <source>
        <dbReference type="EMBL" id="KAI5078810.1"/>
    </source>
</evidence>
<dbReference type="OrthoDB" id="10251136at2759"/>
<sequence length="114" mass="12463">MARQQVLVPRMPLHVLPSLVKGHTPLGEGTHLLTPWHLYPLVAVQTLAPPAEDRTLSCLFACLFPTHTHQPGISSPIAGCYAGLKVYTADNSTLASLRKSLQHPRIKLSSAPYY</sequence>
<dbReference type="AlphaFoldDB" id="A0A9D4V2Y4"/>
<protein>
    <submittedName>
        <fullName evidence="1">Uncharacterized protein</fullName>
    </submittedName>
</protein>
<accession>A0A9D4V2Y4</accession>
<comment type="caution">
    <text evidence="1">The sequence shown here is derived from an EMBL/GenBank/DDBJ whole genome shotgun (WGS) entry which is preliminary data.</text>
</comment>